<dbReference type="Proteomes" id="UP001500994">
    <property type="component" value="Unassembled WGS sequence"/>
</dbReference>
<evidence type="ECO:0000313" key="3">
    <source>
        <dbReference type="Proteomes" id="UP001500994"/>
    </source>
</evidence>
<evidence type="ECO:0000313" key="2">
    <source>
        <dbReference type="EMBL" id="GAA2687358.1"/>
    </source>
</evidence>
<reference evidence="2 3" key="1">
    <citation type="journal article" date="2019" name="Int. J. Syst. Evol. Microbiol.">
        <title>The Global Catalogue of Microorganisms (GCM) 10K type strain sequencing project: providing services to taxonomists for standard genome sequencing and annotation.</title>
        <authorList>
            <consortium name="The Broad Institute Genomics Platform"/>
            <consortium name="The Broad Institute Genome Sequencing Center for Infectious Disease"/>
            <person name="Wu L."/>
            <person name="Ma J."/>
        </authorList>
    </citation>
    <scope>NUCLEOTIDE SEQUENCE [LARGE SCALE GENOMIC DNA]</scope>
    <source>
        <strain evidence="2 3">JCM 16374</strain>
    </source>
</reference>
<sequence>MGAQWAKHGTERYAEEILQHLGADTSLAVPSPAELRLLKSVGGRSRITVSGEFPVADLLDGLVPEQLGRLVPADNPVVGDLAFLREFPALESLALRDCPAVTSVAPLTGLPLRYPGISGPRGVGVRAPRGMDDLGEAAGDFAADQWRALSRLDDLEDFPFGLTEGESASRIPRGVRLPQVMKTLSLTNTSNRPAPEPGQRKTAPEP</sequence>
<evidence type="ECO:0008006" key="4">
    <source>
        <dbReference type="Google" id="ProtNLM"/>
    </source>
</evidence>
<name>A0ABN3SVX9_9ACTN</name>
<protein>
    <recommendedName>
        <fullName evidence="4">Leucine-rich repeat domain-containing protein</fullName>
    </recommendedName>
</protein>
<organism evidence="2 3">
    <name type="scientific">Streptomyces lunalinharesii</name>
    <dbReference type="NCBI Taxonomy" id="333384"/>
    <lineage>
        <taxon>Bacteria</taxon>
        <taxon>Bacillati</taxon>
        <taxon>Actinomycetota</taxon>
        <taxon>Actinomycetes</taxon>
        <taxon>Kitasatosporales</taxon>
        <taxon>Streptomycetaceae</taxon>
        <taxon>Streptomyces</taxon>
    </lineage>
</organism>
<accession>A0ABN3SVX9</accession>
<dbReference type="EMBL" id="BAAARK010000041">
    <property type="protein sequence ID" value="GAA2687358.1"/>
    <property type="molecule type" value="Genomic_DNA"/>
</dbReference>
<comment type="caution">
    <text evidence="2">The sequence shown here is derived from an EMBL/GenBank/DDBJ whole genome shotgun (WGS) entry which is preliminary data.</text>
</comment>
<evidence type="ECO:0000256" key="1">
    <source>
        <dbReference type="SAM" id="MobiDB-lite"/>
    </source>
</evidence>
<proteinExistence type="predicted"/>
<feature type="region of interest" description="Disordered" evidence="1">
    <location>
        <begin position="184"/>
        <end position="206"/>
    </location>
</feature>
<dbReference type="RefSeq" id="WP_344583571.1">
    <property type="nucleotide sequence ID" value="NZ_BAAARK010000041.1"/>
</dbReference>
<keyword evidence="3" id="KW-1185">Reference proteome</keyword>
<gene>
    <name evidence="2" type="ORF">GCM10009864_71400</name>
</gene>